<organism evidence="17 18">
    <name type="scientific">Candidatus Bipolaricaulis anaerobius</name>
    <dbReference type="NCBI Taxonomy" id="2026885"/>
    <lineage>
        <taxon>Bacteria</taxon>
        <taxon>Candidatus Bipolaricaulota</taxon>
        <taxon>Candidatus Bipolaricaulia</taxon>
        <taxon>Candidatus Bipolaricaulales</taxon>
        <taxon>Candidatus Bipolaricaulaceae</taxon>
        <taxon>Candidatus Bipolaricaulis</taxon>
    </lineage>
</organism>
<feature type="binding site" evidence="13 14">
    <location>
        <begin position="65"/>
        <end position="68"/>
    </location>
    <ligand>
        <name>substrate</name>
    </ligand>
</feature>
<dbReference type="GO" id="GO:0005524">
    <property type="term" value="F:ATP binding"/>
    <property type="evidence" value="ECO:0007669"/>
    <property type="project" value="UniProtKB-KW"/>
</dbReference>
<dbReference type="EC" id="2.7.2.3" evidence="5 13"/>
<proteinExistence type="inferred from homology"/>
<dbReference type="InterPro" id="IPR015824">
    <property type="entry name" value="Phosphoglycerate_kinase_N"/>
</dbReference>
<evidence type="ECO:0000313" key="17">
    <source>
        <dbReference type="EMBL" id="SQD92115.1"/>
    </source>
</evidence>
<dbReference type="GO" id="GO:0006096">
    <property type="term" value="P:glycolytic process"/>
    <property type="evidence" value="ECO:0007669"/>
    <property type="project" value="UniProtKB-UniRule"/>
</dbReference>
<comment type="catalytic activity">
    <reaction evidence="1 13 16">
        <text>(2R)-3-phosphoglycerate + ATP = (2R)-3-phospho-glyceroyl phosphate + ADP</text>
        <dbReference type="Rhea" id="RHEA:14801"/>
        <dbReference type="ChEBI" id="CHEBI:30616"/>
        <dbReference type="ChEBI" id="CHEBI:57604"/>
        <dbReference type="ChEBI" id="CHEBI:58272"/>
        <dbReference type="ChEBI" id="CHEBI:456216"/>
        <dbReference type="EC" id="2.7.2.3"/>
    </reaction>
</comment>
<evidence type="ECO:0000313" key="18">
    <source>
        <dbReference type="Proteomes" id="UP000249818"/>
    </source>
</evidence>
<evidence type="ECO:0000256" key="7">
    <source>
        <dbReference type="ARBA" id="ARBA00022490"/>
    </source>
</evidence>
<comment type="subunit">
    <text evidence="4 13">Monomer.</text>
</comment>
<keyword evidence="10 13" id="KW-0418">Kinase</keyword>
<evidence type="ECO:0000256" key="6">
    <source>
        <dbReference type="ARBA" id="ARBA00016471"/>
    </source>
</evidence>
<sequence length="399" mass="42150">MGAVVAMELRTVRDLSPRGLKILLRADLNVPLSAGQVAEDGRIRAVLPTVRWLEERGARVAVLSHLGRPDGKVVEELRMAPVAKRFGELLGTDVRALPECVGDEVSRAVEGLPPGGVVVLENVRFHPEEEENDPAFARELAAPFDAFVNDAFATAHRAHASTVGVARFLPAYAGFLMEREVEVLSGIRDNPRRPYHILVGGKKARDKLGVLTDLLPRVDGFLIGGGVAFTFLAAQGHRVGKSVVDESLVDTIRALLRAAKERGTEIVLPEDLVVARELAANAETVVVPANAIPDGWMGLDIGPATVERFAGVVARAGTVVWTGPLGAFEHPPFAAGTAAVARALVSSPAFTVVGGGETGEAVEKLGLADRFGYVSTGGGATLDFLRGKSMPALEPLRAA</sequence>
<dbReference type="PRINTS" id="PR00477">
    <property type="entry name" value="PHGLYCKINASE"/>
</dbReference>
<evidence type="ECO:0000256" key="8">
    <source>
        <dbReference type="ARBA" id="ARBA00022679"/>
    </source>
</evidence>
<dbReference type="FunFam" id="3.40.50.1260:FF:000006">
    <property type="entry name" value="Phosphoglycerate kinase"/>
    <property type="match status" value="1"/>
</dbReference>
<dbReference type="PIRSF" id="PIRSF000724">
    <property type="entry name" value="Pgk"/>
    <property type="match status" value="1"/>
</dbReference>
<dbReference type="Pfam" id="PF00162">
    <property type="entry name" value="PGK"/>
    <property type="match status" value="1"/>
</dbReference>
<evidence type="ECO:0000256" key="12">
    <source>
        <dbReference type="ARBA" id="ARBA00023152"/>
    </source>
</evidence>
<keyword evidence="7 13" id="KW-0963">Cytoplasm</keyword>
<keyword evidence="9 13" id="KW-0547">Nucleotide-binding</keyword>
<keyword evidence="12 13" id="KW-0324">Glycolysis</keyword>
<dbReference type="GO" id="GO:0043531">
    <property type="term" value="F:ADP binding"/>
    <property type="evidence" value="ECO:0007669"/>
    <property type="project" value="TreeGrafter"/>
</dbReference>
<dbReference type="Gene3D" id="3.40.50.1260">
    <property type="entry name" value="Phosphoglycerate kinase, N-terminal domain"/>
    <property type="match status" value="2"/>
</dbReference>
<comment type="subcellular location">
    <subcellularLocation>
        <location evidence="13">Cytoplasm</location>
    </subcellularLocation>
</comment>
<evidence type="ECO:0000256" key="14">
    <source>
        <dbReference type="PIRSR" id="PIRSR000724-1"/>
    </source>
</evidence>
<comment type="pathway">
    <text evidence="2 13">Carbohydrate degradation; glycolysis; pyruvate from D-glyceraldehyde 3-phosphate: step 2/5.</text>
</comment>
<accession>A0A2X3MJ02</accession>
<evidence type="ECO:0000256" key="11">
    <source>
        <dbReference type="ARBA" id="ARBA00022840"/>
    </source>
</evidence>
<dbReference type="SUPFAM" id="SSF53748">
    <property type="entry name" value="Phosphoglycerate kinase"/>
    <property type="match status" value="1"/>
</dbReference>
<evidence type="ECO:0000256" key="3">
    <source>
        <dbReference type="ARBA" id="ARBA00008982"/>
    </source>
</evidence>
<feature type="binding site" evidence="14">
    <location>
        <position position="42"/>
    </location>
    <ligand>
        <name>(2R)-3-phosphoglycerate</name>
        <dbReference type="ChEBI" id="CHEBI:58272"/>
    </ligand>
</feature>
<keyword evidence="8 13" id="KW-0808">Transferase</keyword>
<reference evidence="18" key="1">
    <citation type="submission" date="2018-05" db="EMBL/GenBank/DDBJ databases">
        <authorList>
            <person name="Hao L."/>
        </authorList>
    </citation>
    <scope>NUCLEOTIDE SEQUENCE [LARGE SCALE GENOMIC DNA]</scope>
</reference>
<dbReference type="Proteomes" id="UP000249818">
    <property type="component" value="Chromosome BARAN1"/>
</dbReference>
<feature type="binding site" evidence="13">
    <location>
        <begin position="355"/>
        <end position="358"/>
    </location>
    <ligand>
        <name>ATP</name>
        <dbReference type="ChEBI" id="CHEBI:30616"/>
    </ligand>
</feature>
<feature type="binding site" evidence="13 15">
    <location>
        <position position="207"/>
    </location>
    <ligand>
        <name>ATP</name>
        <dbReference type="ChEBI" id="CHEBI:30616"/>
    </ligand>
</feature>
<evidence type="ECO:0000256" key="16">
    <source>
        <dbReference type="RuleBase" id="RU000532"/>
    </source>
</evidence>
<evidence type="ECO:0000256" key="2">
    <source>
        <dbReference type="ARBA" id="ARBA00004838"/>
    </source>
</evidence>
<keyword evidence="18" id="KW-1185">Reference proteome</keyword>
<protein>
    <recommendedName>
        <fullName evidence="6 13">Phosphoglycerate kinase</fullName>
        <ecNumber evidence="5 13">2.7.2.3</ecNumber>
    </recommendedName>
</protein>
<dbReference type="InterPro" id="IPR036043">
    <property type="entry name" value="Phosphoglycerate_kinase_sf"/>
</dbReference>
<dbReference type="FunFam" id="3.40.50.1260:FF:000031">
    <property type="entry name" value="Phosphoglycerate kinase 1"/>
    <property type="match status" value="1"/>
</dbReference>
<dbReference type="EMBL" id="LS483254">
    <property type="protein sequence ID" value="SQD92115.1"/>
    <property type="molecule type" value="Genomic_DNA"/>
</dbReference>
<dbReference type="UniPathway" id="UPA00109">
    <property type="reaction ID" value="UER00185"/>
</dbReference>
<evidence type="ECO:0000256" key="4">
    <source>
        <dbReference type="ARBA" id="ARBA00011245"/>
    </source>
</evidence>
<dbReference type="KEGG" id="bana:BARAN1_0090"/>
<evidence type="ECO:0000256" key="15">
    <source>
        <dbReference type="PIRSR" id="PIRSR000724-2"/>
    </source>
</evidence>
<gene>
    <name evidence="13 17" type="primary">pgk</name>
    <name evidence="17" type="ORF">BARAN1_0090</name>
</gene>
<feature type="binding site" evidence="14">
    <location>
        <position position="124"/>
    </location>
    <ligand>
        <name>(2R)-3-phosphoglycerate</name>
        <dbReference type="ChEBI" id="CHEBI:58272"/>
    </ligand>
</feature>
<evidence type="ECO:0000256" key="1">
    <source>
        <dbReference type="ARBA" id="ARBA00000642"/>
    </source>
</evidence>
<name>A0A2X3MJ02_9BACT</name>
<evidence type="ECO:0000256" key="13">
    <source>
        <dbReference type="HAMAP-Rule" id="MF_00145"/>
    </source>
</evidence>
<dbReference type="AlphaFoldDB" id="A0A2X3MJ02"/>
<dbReference type="GO" id="GO:0005829">
    <property type="term" value="C:cytosol"/>
    <property type="evidence" value="ECO:0007669"/>
    <property type="project" value="TreeGrafter"/>
</dbReference>
<keyword evidence="11 13" id="KW-0067">ATP-binding</keyword>
<evidence type="ECO:0000256" key="10">
    <source>
        <dbReference type="ARBA" id="ARBA00022777"/>
    </source>
</evidence>
<feature type="binding site" evidence="13 14">
    <location>
        <begin position="27"/>
        <end position="29"/>
    </location>
    <ligand>
        <name>substrate</name>
    </ligand>
</feature>
<feature type="binding site" evidence="13">
    <location>
        <position position="124"/>
    </location>
    <ligand>
        <name>substrate</name>
    </ligand>
</feature>
<feature type="binding site" evidence="13">
    <location>
        <position position="298"/>
    </location>
    <ligand>
        <name>ATP</name>
        <dbReference type="ChEBI" id="CHEBI:30616"/>
    </ligand>
</feature>
<evidence type="ECO:0000256" key="5">
    <source>
        <dbReference type="ARBA" id="ARBA00013061"/>
    </source>
</evidence>
<evidence type="ECO:0000256" key="9">
    <source>
        <dbReference type="ARBA" id="ARBA00022741"/>
    </source>
</evidence>
<dbReference type="HAMAP" id="MF_00145">
    <property type="entry name" value="Phosphoglyc_kinase"/>
    <property type="match status" value="1"/>
</dbReference>
<dbReference type="InterPro" id="IPR001576">
    <property type="entry name" value="Phosphoglycerate_kinase"/>
</dbReference>
<dbReference type="GO" id="GO:0006094">
    <property type="term" value="P:gluconeogenesis"/>
    <property type="evidence" value="ECO:0007669"/>
    <property type="project" value="TreeGrafter"/>
</dbReference>
<feature type="binding site" evidence="13">
    <location>
        <position position="157"/>
    </location>
    <ligand>
        <name>substrate</name>
    </ligand>
</feature>
<feature type="binding site" evidence="14">
    <location>
        <position position="157"/>
    </location>
    <ligand>
        <name>(2R)-3-phosphoglycerate</name>
        <dbReference type="ChEBI" id="CHEBI:58272"/>
    </ligand>
</feature>
<dbReference type="GO" id="GO:0004618">
    <property type="term" value="F:phosphoglycerate kinase activity"/>
    <property type="evidence" value="ECO:0007669"/>
    <property type="project" value="UniProtKB-UniRule"/>
</dbReference>
<comment type="similarity">
    <text evidence="3 13 16">Belongs to the phosphoglycerate kinase family.</text>
</comment>
<feature type="binding site" evidence="13 15">
    <location>
        <position position="329"/>
    </location>
    <ligand>
        <name>ATP</name>
        <dbReference type="ChEBI" id="CHEBI:30616"/>
    </ligand>
</feature>
<dbReference type="PANTHER" id="PTHR11406">
    <property type="entry name" value="PHOSPHOGLYCERATE KINASE"/>
    <property type="match status" value="1"/>
</dbReference>
<feature type="binding site" evidence="13">
    <location>
        <position position="42"/>
    </location>
    <ligand>
        <name>substrate</name>
    </ligand>
</feature>
<dbReference type="PANTHER" id="PTHR11406:SF23">
    <property type="entry name" value="PHOSPHOGLYCERATE KINASE 1, CHLOROPLASTIC-RELATED"/>
    <property type="match status" value="1"/>
</dbReference>